<sequence length="310" mass="34070">MDLVNHLEDRLLFAVPKKGRLYESCVNVLKGADIKFRRNSRLDIALVQNFPIALVFLPAADIPRFVGTGRVHLGITGQDQIAEARLRIGEKLKVEELVDLQFGGCKLQVQVPESGPIQTVKQLAGQRIVTSFEYLVGDYFKKLDAQMKKDGELSEEAKTEISFVSGSVEASCALGIAEAVVDLVESGETMRASGLKAIENVMSTSAVLVRSTNCSPELEPLLQTIITRIRGYVIAQQYVLVNYNVAREHLTDVLKITPGKRAPTITTLDEPNWVAVSSMVLKKNVAKVMDELSQNHAADILVLSIDNSRP</sequence>
<keyword evidence="9 16" id="KW-0328">Glycosyltransferase</keyword>
<keyword evidence="7" id="KW-0963">Cytoplasm</keyword>
<protein>
    <recommendedName>
        <fullName evidence="6">ATP phosphoribosyltransferase</fullName>
        <ecNumber evidence="5">2.4.2.17</ecNumber>
    </recommendedName>
</protein>
<keyword evidence="12" id="KW-0067">ATP-binding</keyword>
<evidence type="ECO:0000256" key="9">
    <source>
        <dbReference type="ARBA" id="ARBA00022676"/>
    </source>
</evidence>
<evidence type="ECO:0000256" key="3">
    <source>
        <dbReference type="ARBA" id="ARBA00004667"/>
    </source>
</evidence>
<dbReference type="InterPro" id="IPR001348">
    <property type="entry name" value="ATP_PRibTrfase_HisG"/>
</dbReference>
<feature type="domain" description="ATP phosphoribosyltransferase catalytic" evidence="14">
    <location>
        <begin position="59"/>
        <end position="231"/>
    </location>
</feature>
<keyword evidence="8" id="KW-0028">Amino-acid biosynthesis</keyword>
<keyword evidence="13" id="KW-0368">Histidine biosynthesis</keyword>
<dbReference type="InterPro" id="IPR013115">
    <property type="entry name" value="HisG_C"/>
</dbReference>
<dbReference type="GO" id="GO:0003879">
    <property type="term" value="F:ATP phosphoribosyltransferase activity"/>
    <property type="evidence" value="ECO:0007669"/>
    <property type="project" value="UniProtKB-EC"/>
</dbReference>
<dbReference type="OMA" id="ITAKKYV"/>
<proteinExistence type="inferred from homology"/>
<dbReference type="eggNOG" id="KOG2831">
    <property type="taxonomic scope" value="Eukaryota"/>
</dbReference>
<dbReference type="Gene3D" id="3.40.190.10">
    <property type="entry name" value="Periplasmic binding protein-like II"/>
    <property type="match status" value="2"/>
</dbReference>
<evidence type="ECO:0000256" key="2">
    <source>
        <dbReference type="ARBA" id="ARBA00004496"/>
    </source>
</evidence>
<dbReference type="InterPro" id="IPR018198">
    <property type="entry name" value="ATP_PRibTrfase_CS"/>
</dbReference>
<comment type="similarity">
    <text evidence="4">Belongs to the ATP phosphoribosyltransferase family.</text>
</comment>
<comment type="catalytic activity">
    <reaction evidence="1">
        <text>1-(5-phospho-beta-D-ribosyl)-ATP + diphosphate = 5-phospho-alpha-D-ribose 1-diphosphate + ATP</text>
        <dbReference type="Rhea" id="RHEA:18473"/>
        <dbReference type="ChEBI" id="CHEBI:30616"/>
        <dbReference type="ChEBI" id="CHEBI:33019"/>
        <dbReference type="ChEBI" id="CHEBI:58017"/>
        <dbReference type="ChEBI" id="CHEBI:73183"/>
        <dbReference type="EC" id="2.4.2.17"/>
    </reaction>
</comment>
<evidence type="ECO:0000256" key="8">
    <source>
        <dbReference type="ARBA" id="ARBA00022605"/>
    </source>
</evidence>
<gene>
    <name evidence="16" type="ORF">SOCG_04151</name>
</gene>
<evidence type="ECO:0000256" key="1">
    <source>
        <dbReference type="ARBA" id="ARBA00000915"/>
    </source>
</evidence>
<dbReference type="VEuPathDB" id="FungiDB:SOCG_04151"/>
<dbReference type="AlphaFoldDB" id="S9PNH7"/>
<dbReference type="EC" id="2.4.2.17" evidence="5"/>
<dbReference type="GO" id="GO:0005737">
    <property type="term" value="C:cytoplasm"/>
    <property type="evidence" value="ECO:0007669"/>
    <property type="project" value="UniProtKB-SubCell"/>
</dbReference>
<dbReference type="GO" id="GO:0000105">
    <property type="term" value="P:L-histidine biosynthetic process"/>
    <property type="evidence" value="ECO:0007669"/>
    <property type="project" value="UniProtKB-UniPathway"/>
</dbReference>
<dbReference type="HOGENOM" id="CLU_038115_1_2_1"/>
<dbReference type="Proteomes" id="UP000016088">
    <property type="component" value="Unassembled WGS sequence"/>
</dbReference>
<dbReference type="CDD" id="cd13592">
    <property type="entry name" value="PBP2_HisGL2"/>
    <property type="match status" value="1"/>
</dbReference>
<dbReference type="InterPro" id="IPR011322">
    <property type="entry name" value="N-reg_PII-like_a/b"/>
</dbReference>
<dbReference type="GeneID" id="25033115"/>
<dbReference type="HAMAP" id="MF_00079">
    <property type="entry name" value="HisG_Long"/>
    <property type="match status" value="1"/>
</dbReference>
<dbReference type="Pfam" id="PF01634">
    <property type="entry name" value="HisG"/>
    <property type="match status" value="1"/>
</dbReference>
<reference evidence="16 17" key="1">
    <citation type="journal article" date="2011" name="Science">
        <title>Comparative functional genomics of the fission yeasts.</title>
        <authorList>
            <person name="Rhind N."/>
            <person name="Chen Z."/>
            <person name="Yassour M."/>
            <person name="Thompson D.A."/>
            <person name="Haas B.J."/>
            <person name="Habib N."/>
            <person name="Wapinski I."/>
            <person name="Roy S."/>
            <person name="Lin M.F."/>
            <person name="Heiman D.I."/>
            <person name="Young S.K."/>
            <person name="Furuya K."/>
            <person name="Guo Y."/>
            <person name="Pidoux A."/>
            <person name="Chen H.M."/>
            <person name="Robbertse B."/>
            <person name="Goldberg J.M."/>
            <person name="Aoki K."/>
            <person name="Bayne E.H."/>
            <person name="Berlin A.M."/>
            <person name="Desjardins C.A."/>
            <person name="Dobbs E."/>
            <person name="Dukaj L."/>
            <person name="Fan L."/>
            <person name="FitzGerald M.G."/>
            <person name="French C."/>
            <person name="Gujja S."/>
            <person name="Hansen K."/>
            <person name="Keifenheim D."/>
            <person name="Levin J.Z."/>
            <person name="Mosher R.A."/>
            <person name="Mueller C.A."/>
            <person name="Pfiffner J."/>
            <person name="Priest M."/>
            <person name="Russ C."/>
            <person name="Smialowska A."/>
            <person name="Swoboda P."/>
            <person name="Sykes S.M."/>
            <person name="Vaughn M."/>
            <person name="Vengrova S."/>
            <person name="Yoder R."/>
            <person name="Zeng Q."/>
            <person name="Allshire R."/>
            <person name="Baulcombe D."/>
            <person name="Birren B.W."/>
            <person name="Brown W."/>
            <person name="Ekwall K."/>
            <person name="Kellis M."/>
            <person name="Leatherwood J."/>
            <person name="Levin H."/>
            <person name="Margalit H."/>
            <person name="Martienssen R."/>
            <person name="Nieduszynski C.A."/>
            <person name="Spatafora J.W."/>
            <person name="Friedman N."/>
            <person name="Dalgaard J.Z."/>
            <person name="Baumann P."/>
            <person name="Niki H."/>
            <person name="Regev A."/>
            <person name="Nusbaum C."/>
        </authorList>
    </citation>
    <scope>NUCLEOTIDE SEQUENCE [LARGE SCALE GENOMIC DNA]</scope>
    <source>
        <strain evidence="17">yFS286</strain>
    </source>
</reference>
<dbReference type="Gene3D" id="3.30.70.120">
    <property type="match status" value="1"/>
</dbReference>
<keyword evidence="17" id="KW-1185">Reference proteome</keyword>
<dbReference type="FunFam" id="3.40.190.10:FF:000123">
    <property type="entry name" value="HIS1p ATP phosphoribosyltransferase"/>
    <property type="match status" value="1"/>
</dbReference>
<dbReference type="EMBL" id="KE503208">
    <property type="protein sequence ID" value="EPX70806.1"/>
    <property type="molecule type" value="Genomic_DNA"/>
</dbReference>
<dbReference type="SUPFAM" id="SSF53850">
    <property type="entry name" value="Periplasmic binding protein-like II"/>
    <property type="match status" value="1"/>
</dbReference>
<dbReference type="GO" id="GO:0005524">
    <property type="term" value="F:ATP binding"/>
    <property type="evidence" value="ECO:0007669"/>
    <property type="project" value="UniProtKB-KW"/>
</dbReference>
<dbReference type="PANTHER" id="PTHR21403">
    <property type="entry name" value="ATP PHOSPHORIBOSYLTRANSFERASE ATP-PRTASE"/>
    <property type="match status" value="1"/>
</dbReference>
<dbReference type="SUPFAM" id="SSF54913">
    <property type="entry name" value="GlnB-like"/>
    <property type="match status" value="1"/>
</dbReference>
<keyword evidence="10" id="KW-0808">Transferase</keyword>
<dbReference type="InterPro" id="IPR013820">
    <property type="entry name" value="ATP_PRibTrfase_cat"/>
</dbReference>
<dbReference type="GO" id="GO:0000287">
    <property type="term" value="F:magnesium ion binding"/>
    <property type="evidence" value="ECO:0007669"/>
    <property type="project" value="InterPro"/>
</dbReference>
<dbReference type="FunFam" id="3.30.70.120:FF:000003">
    <property type="entry name" value="ATP phosphoribosyltransferase"/>
    <property type="match status" value="1"/>
</dbReference>
<dbReference type="Pfam" id="PF08029">
    <property type="entry name" value="HisG_C"/>
    <property type="match status" value="1"/>
</dbReference>
<evidence type="ECO:0000256" key="7">
    <source>
        <dbReference type="ARBA" id="ARBA00022490"/>
    </source>
</evidence>
<evidence type="ECO:0000256" key="4">
    <source>
        <dbReference type="ARBA" id="ARBA00009372"/>
    </source>
</evidence>
<evidence type="ECO:0000256" key="10">
    <source>
        <dbReference type="ARBA" id="ARBA00022679"/>
    </source>
</evidence>
<comment type="pathway">
    <text evidence="3">Amino-acid biosynthesis; L-histidine biosynthesis; L-histidine from 5-phospho-alpha-D-ribose 1-diphosphate: step 1/9.</text>
</comment>
<dbReference type="InterPro" id="IPR020621">
    <property type="entry name" value="ATP-PRT_HisG_long"/>
</dbReference>
<evidence type="ECO:0000256" key="5">
    <source>
        <dbReference type="ARBA" id="ARBA00011946"/>
    </source>
</evidence>
<feature type="domain" description="Histidine biosynthesis HisG C-terminal" evidence="15">
    <location>
        <begin position="235"/>
        <end position="307"/>
    </location>
</feature>
<dbReference type="PROSITE" id="PS01316">
    <property type="entry name" value="ATP_P_PHORIBOSYLTR"/>
    <property type="match status" value="1"/>
</dbReference>
<dbReference type="InterPro" id="IPR015867">
    <property type="entry name" value="N-reg_PII/ATP_PRibTrfase_C"/>
</dbReference>
<evidence type="ECO:0000256" key="13">
    <source>
        <dbReference type="ARBA" id="ARBA00023102"/>
    </source>
</evidence>
<evidence type="ECO:0000259" key="15">
    <source>
        <dbReference type="Pfam" id="PF08029"/>
    </source>
</evidence>
<accession>S9PNH7</accession>
<name>S9PNH7_SCHOY</name>
<evidence type="ECO:0000256" key="11">
    <source>
        <dbReference type="ARBA" id="ARBA00022741"/>
    </source>
</evidence>
<evidence type="ECO:0000313" key="17">
    <source>
        <dbReference type="Proteomes" id="UP000016088"/>
    </source>
</evidence>
<evidence type="ECO:0000256" key="12">
    <source>
        <dbReference type="ARBA" id="ARBA00022840"/>
    </source>
</evidence>
<dbReference type="PANTHER" id="PTHR21403:SF8">
    <property type="entry name" value="ATP PHOSPHORIBOSYLTRANSFERASE"/>
    <property type="match status" value="1"/>
</dbReference>
<evidence type="ECO:0000313" key="16">
    <source>
        <dbReference type="EMBL" id="EPX70806.1"/>
    </source>
</evidence>
<dbReference type="UniPathway" id="UPA00031">
    <property type="reaction ID" value="UER00006"/>
</dbReference>
<dbReference type="OrthoDB" id="2574at2759"/>
<dbReference type="NCBIfam" id="TIGR03455">
    <property type="entry name" value="HisG_C-term"/>
    <property type="match status" value="1"/>
</dbReference>
<organism evidence="16 17">
    <name type="scientific">Schizosaccharomyces octosporus (strain yFS286)</name>
    <name type="common">Fission yeast</name>
    <name type="synonym">Octosporomyces octosporus</name>
    <dbReference type="NCBI Taxonomy" id="483514"/>
    <lineage>
        <taxon>Eukaryota</taxon>
        <taxon>Fungi</taxon>
        <taxon>Dikarya</taxon>
        <taxon>Ascomycota</taxon>
        <taxon>Taphrinomycotina</taxon>
        <taxon>Schizosaccharomycetes</taxon>
        <taxon>Schizosaccharomycetales</taxon>
        <taxon>Schizosaccharomycetaceae</taxon>
        <taxon>Schizosaccharomyces</taxon>
    </lineage>
</organism>
<dbReference type="RefSeq" id="XP_013020447.1">
    <property type="nucleotide sequence ID" value="XM_013164993.1"/>
</dbReference>
<dbReference type="NCBIfam" id="TIGR00070">
    <property type="entry name" value="hisG"/>
    <property type="match status" value="1"/>
</dbReference>
<evidence type="ECO:0000256" key="6">
    <source>
        <dbReference type="ARBA" id="ARBA00020998"/>
    </source>
</evidence>
<keyword evidence="11" id="KW-0547">Nucleotide-binding</keyword>
<comment type="subcellular location">
    <subcellularLocation>
        <location evidence="2">Cytoplasm</location>
    </subcellularLocation>
</comment>
<evidence type="ECO:0000259" key="14">
    <source>
        <dbReference type="Pfam" id="PF01634"/>
    </source>
</evidence>